<dbReference type="PhylomeDB" id="E9GR37"/>
<evidence type="ECO:0000313" key="1">
    <source>
        <dbReference type="EMBL" id="EFX78062.1"/>
    </source>
</evidence>
<dbReference type="OMA" id="FCTINEL"/>
<dbReference type="KEGG" id="dpx:DAPPUDRAFT_320792"/>
<proteinExistence type="predicted"/>
<accession>E9GR37</accession>
<name>E9GR37_DAPPU</name>
<dbReference type="PANTHER" id="PTHR46579">
    <property type="entry name" value="F5/8 TYPE C DOMAIN-CONTAINING PROTEIN-RELATED"/>
    <property type="match status" value="1"/>
</dbReference>
<protein>
    <submittedName>
        <fullName evidence="1">Uncharacterized protein</fullName>
    </submittedName>
</protein>
<gene>
    <name evidence="1" type="ORF">DAPPUDRAFT_320792</name>
</gene>
<evidence type="ECO:0000313" key="2">
    <source>
        <dbReference type="Proteomes" id="UP000000305"/>
    </source>
</evidence>
<dbReference type="eggNOG" id="ENOG502QSGD">
    <property type="taxonomic scope" value="Eukaryota"/>
</dbReference>
<sequence>MAFAMDGVQVFKSSNYAIWPLFCTINELPFHLKAFFMTLNALWFGMEKPNPNAFCKPFVDETIQLFRTGFKWLDKSNNVVRVSRVLFPIAIADAPARAMLLNFMQFNGSYGCHYCEHPGISVIKGDGHVRVFPITFPIPPLRDSKTTLLHAVAAINSGEKHIYGVKEFSILSLIPEFDLINGTIPDIMHGVFLGIVKHFLTIWLDSTGKPYSFMAKHLDEALRDIKLPDEILRMYRSEKYGKSWKASELRNFLLFFSPVILKSLLPNVFYRHWLYLVNCCRLLQKKSMTQEDLQHARILALAFLGQIPDLYGVEHVSYNVHLLNHIVEGVDNWGAPWAYSAFLYEDAGGNMKTQFHGSKLETKMNIEHRVERSLKAIVKFKYEKLFAGEIIAVENCKDYGQLSMLRTLFPEVPIMALTGTKNLLRQSKQFSSLLLENPHFFLTSCIRGNLILQLITKSTLVKNLKNIVEIIQEIHETDYGIIYCSSRNVYE</sequence>
<keyword evidence="2" id="KW-1185">Reference proteome</keyword>
<dbReference type="EMBL" id="GL732559">
    <property type="protein sequence ID" value="EFX78062.1"/>
    <property type="molecule type" value="Genomic_DNA"/>
</dbReference>
<dbReference type="OrthoDB" id="7549404at2759"/>
<dbReference type="AlphaFoldDB" id="E9GR37"/>
<organism evidence="1 2">
    <name type="scientific">Daphnia pulex</name>
    <name type="common">Water flea</name>
    <dbReference type="NCBI Taxonomy" id="6669"/>
    <lineage>
        <taxon>Eukaryota</taxon>
        <taxon>Metazoa</taxon>
        <taxon>Ecdysozoa</taxon>
        <taxon>Arthropoda</taxon>
        <taxon>Crustacea</taxon>
        <taxon>Branchiopoda</taxon>
        <taxon>Diplostraca</taxon>
        <taxon>Cladocera</taxon>
        <taxon>Anomopoda</taxon>
        <taxon>Daphniidae</taxon>
        <taxon>Daphnia</taxon>
    </lineage>
</organism>
<dbReference type="HOGENOM" id="CLU_555834_0_0_1"/>
<dbReference type="Proteomes" id="UP000000305">
    <property type="component" value="Unassembled WGS sequence"/>
</dbReference>
<dbReference type="Pfam" id="PF02992">
    <property type="entry name" value="Transposase_21"/>
    <property type="match status" value="1"/>
</dbReference>
<dbReference type="InterPro" id="IPR004242">
    <property type="entry name" value="Transposase_21"/>
</dbReference>
<reference evidence="1 2" key="1">
    <citation type="journal article" date="2011" name="Science">
        <title>The ecoresponsive genome of Daphnia pulex.</title>
        <authorList>
            <person name="Colbourne J.K."/>
            <person name="Pfrender M.E."/>
            <person name="Gilbert D."/>
            <person name="Thomas W.K."/>
            <person name="Tucker A."/>
            <person name="Oakley T.H."/>
            <person name="Tokishita S."/>
            <person name="Aerts A."/>
            <person name="Arnold G.J."/>
            <person name="Basu M.K."/>
            <person name="Bauer D.J."/>
            <person name="Caceres C.E."/>
            <person name="Carmel L."/>
            <person name="Casola C."/>
            <person name="Choi J.H."/>
            <person name="Detter J.C."/>
            <person name="Dong Q."/>
            <person name="Dusheyko S."/>
            <person name="Eads B.D."/>
            <person name="Frohlich T."/>
            <person name="Geiler-Samerotte K.A."/>
            <person name="Gerlach D."/>
            <person name="Hatcher P."/>
            <person name="Jogdeo S."/>
            <person name="Krijgsveld J."/>
            <person name="Kriventseva E.V."/>
            <person name="Kultz D."/>
            <person name="Laforsch C."/>
            <person name="Lindquist E."/>
            <person name="Lopez J."/>
            <person name="Manak J.R."/>
            <person name="Muller J."/>
            <person name="Pangilinan J."/>
            <person name="Patwardhan R.P."/>
            <person name="Pitluck S."/>
            <person name="Pritham E.J."/>
            <person name="Rechtsteiner A."/>
            <person name="Rho M."/>
            <person name="Rogozin I.B."/>
            <person name="Sakarya O."/>
            <person name="Salamov A."/>
            <person name="Schaack S."/>
            <person name="Shapiro H."/>
            <person name="Shiga Y."/>
            <person name="Skalitzky C."/>
            <person name="Smith Z."/>
            <person name="Souvorov A."/>
            <person name="Sung W."/>
            <person name="Tang Z."/>
            <person name="Tsuchiya D."/>
            <person name="Tu H."/>
            <person name="Vos H."/>
            <person name="Wang M."/>
            <person name="Wolf Y.I."/>
            <person name="Yamagata H."/>
            <person name="Yamada T."/>
            <person name="Ye Y."/>
            <person name="Shaw J.R."/>
            <person name="Andrews J."/>
            <person name="Crease T.J."/>
            <person name="Tang H."/>
            <person name="Lucas S.M."/>
            <person name="Robertson H.M."/>
            <person name="Bork P."/>
            <person name="Koonin E.V."/>
            <person name="Zdobnov E.M."/>
            <person name="Grigoriev I.V."/>
            <person name="Lynch M."/>
            <person name="Boore J.L."/>
        </authorList>
    </citation>
    <scope>NUCLEOTIDE SEQUENCE [LARGE SCALE GENOMIC DNA]</scope>
</reference>
<dbReference type="InParanoid" id="E9GR37"/>
<dbReference type="STRING" id="6669.E9GR37"/>
<dbReference type="PANTHER" id="PTHR46579:SF1">
    <property type="entry name" value="F5_8 TYPE C DOMAIN-CONTAINING PROTEIN"/>
    <property type="match status" value="1"/>
</dbReference>